<evidence type="ECO:0000259" key="2">
    <source>
        <dbReference type="Pfam" id="PF14368"/>
    </source>
</evidence>
<dbReference type="PANTHER" id="PTHR33286">
    <property type="entry name" value="BIFUNCTIONAL INHIBITOR/LIPID-TRANSFER PROTEIN/SEED STORAGE 2S ALBUMIN SUPERFAMILY PROTEIN"/>
    <property type="match status" value="1"/>
</dbReference>
<sequence length="108" mass="11202">MRCASILLISLALIHLGANRMASAQCRGNLQDLIQQCGKFVSIEGPQQTPSPECCGVVKGVDVPCICSHVPPQAEEIISMPKAVFVVAACGSPLPHGATCGSYTVPAI</sequence>
<dbReference type="CDD" id="cd04660">
    <property type="entry name" value="nsLTP_like"/>
    <property type="match status" value="1"/>
</dbReference>
<feature type="domain" description="Bifunctional inhibitor/plant lipid transfer protein/seed storage helical" evidence="2">
    <location>
        <begin position="14"/>
        <end position="100"/>
    </location>
</feature>
<name>S8CIX3_9LAMI</name>
<reference evidence="3 4" key="1">
    <citation type="journal article" date="2013" name="BMC Genomics">
        <title>The miniature genome of a carnivorous plant Genlisea aurea contains a low number of genes and short non-coding sequences.</title>
        <authorList>
            <person name="Leushkin E.V."/>
            <person name="Sutormin R.A."/>
            <person name="Nabieva E.R."/>
            <person name="Penin A.A."/>
            <person name="Kondrashov A.S."/>
            <person name="Logacheva M.D."/>
        </authorList>
    </citation>
    <scope>NUCLEOTIDE SEQUENCE [LARGE SCALE GENOMIC DNA]</scope>
</reference>
<dbReference type="SUPFAM" id="SSF47699">
    <property type="entry name" value="Bifunctional inhibitor/lipid-transfer protein/seed storage 2S albumin"/>
    <property type="match status" value="1"/>
</dbReference>
<dbReference type="AlphaFoldDB" id="S8CIX3"/>
<dbReference type="Gene3D" id="1.10.110.10">
    <property type="entry name" value="Plant lipid-transfer and hydrophobic proteins"/>
    <property type="match status" value="1"/>
</dbReference>
<dbReference type="InterPro" id="IPR016140">
    <property type="entry name" value="Bifunc_inhib/LTP/seed_store"/>
</dbReference>
<keyword evidence="4" id="KW-1185">Reference proteome</keyword>
<keyword evidence="1" id="KW-0732">Signal</keyword>
<dbReference type="InterPro" id="IPR036312">
    <property type="entry name" value="Bifun_inhib/LTP/seed_sf"/>
</dbReference>
<feature type="signal peptide" evidence="1">
    <location>
        <begin position="1"/>
        <end position="24"/>
    </location>
</feature>
<dbReference type="Proteomes" id="UP000015453">
    <property type="component" value="Unassembled WGS sequence"/>
</dbReference>
<dbReference type="InterPro" id="IPR044741">
    <property type="entry name" value="NsLTP-like"/>
</dbReference>
<dbReference type="PANTHER" id="PTHR33286:SF54">
    <property type="entry name" value="BIFUNCTIONAL INHIBITOR_LIPID-TRANSFER PROTEIN_SEED STORAGE 2S ALBUMIN SUPERFAMILY PROTEIN"/>
    <property type="match status" value="1"/>
</dbReference>
<evidence type="ECO:0000313" key="4">
    <source>
        <dbReference type="Proteomes" id="UP000015453"/>
    </source>
</evidence>
<protein>
    <recommendedName>
        <fullName evidence="2">Bifunctional inhibitor/plant lipid transfer protein/seed storage helical domain-containing protein</fullName>
    </recommendedName>
</protein>
<proteinExistence type="predicted"/>
<evidence type="ECO:0000256" key="1">
    <source>
        <dbReference type="SAM" id="SignalP"/>
    </source>
</evidence>
<organism evidence="3 4">
    <name type="scientific">Genlisea aurea</name>
    <dbReference type="NCBI Taxonomy" id="192259"/>
    <lineage>
        <taxon>Eukaryota</taxon>
        <taxon>Viridiplantae</taxon>
        <taxon>Streptophyta</taxon>
        <taxon>Embryophyta</taxon>
        <taxon>Tracheophyta</taxon>
        <taxon>Spermatophyta</taxon>
        <taxon>Magnoliopsida</taxon>
        <taxon>eudicotyledons</taxon>
        <taxon>Gunneridae</taxon>
        <taxon>Pentapetalae</taxon>
        <taxon>asterids</taxon>
        <taxon>lamiids</taxon>
        <taxon>Lamiales</taxon>
        <taxon>Lentibulariaceae</taxon>
        <taxon>Genlisea</taxon>
    </lineage>
</organism>
<accession>S8CIX3</accession>
<gene>
    <name evidence="3" type="ORF">M569_08103</name>
</gene>
<comment type="caution">
    <text evidence="3">The sequence shown here is derived from an EMBL/GenBank/DDBJ whole genome shotgun (WGS) entry which is preliminary data.</text>
</comment>
<dbReference type="OrthoDB" id="653734at2759"/>
<dbReference type="EMBL" id="AUSU01003540">
    <property type="protein sequence ID" value="EPS66680.1"/>
    <property type="molecule type" value="Genomic_DNA"/>
</dbReference>
<dbReference type="Pfam" id="PF14368">
    <property type="entry name" value="LTP_2"/>
    <property type="match status" value="1"/>
</dbReference>
<evidence type="ECO:0000313" key="3">
    <source>
        <dbReference type="EMBL" id="EPS66680.1"/>
    </source>
</evidence>
<feature type="chain" id="PRO_5004562156" description="Bifunctional inhibitor/plant lipid transfer protein/seed storage helical domain-containing protein" evidence="1">
    <location>
        <begin position="25"/>
        <end position="108"/>
    </location>
</feature>